<dbReference type="InterPro" id="IPR000998">
    <property type="entry name" value="MAM_dom"/>
</dbReference>
<dbReference type="InterPro" id="IPR013320">
    <property type="entry name" value="ConA-like_dom_sf"/>
</dbReference>
<keyword evidence="4" id="KW-1185">Reference proteome</keyword>
<protein>
    <submittedName>
        <fullName evidence="3">Choice-of-anchor J domain-containing protein</fullName>
    </submittedName>
</protein>
<organism evidence="3 4">
    <name type="scientific">Flavobacterium ardleyense</name>
    <dbReference type="NCBI Taxonomy" id="2038737"/>
    <lineage>
        <taxon>Bacteria</taxon>
        <taxon>Pseudomonadati</taxon>
        <taxon>Bacteroidota</taxon>
        <taxon>Flavobacteriia</taxon>
        <taxon>Flavobacteriales</taxon>
        <taxon>Flavobacteriaceae</taxon>
        <taxon>Flavobacterium</taxon>
    </lineage>
</organism>
<dbReference type="RefSeq" id="WP_379803317.1">
    <property type="nucleotide sequence ID" value="NZ_JBHUOL010000003.1"/>
</dbReference>
<evidence type="ECO:0000256" key="1">
    <source>
        <dbReference type="ARBA" id="ARBA00022729"/>
    </source>
</evidence>
<dbReference type="SUPFAM" id="SSF49265">
    <property type="entry name" value="Fibronectin type III"/>
    <property type="match status" value="1"/>
</dbReference>
<dbReference type="Proteomes" id="UP001597549">
    <property type="component" value="Unassembled WGS sequence"/>
</dbReference>
<name>A0ABW5Z5C8_9FLAO</name>
<dbReference type="Pfam" id="PF07675">
    <property type="entry name" value="Cleaved_Adhesin"/>
    <property type="match status" value="1"/>
</dbReference>
<feature type="domain" description="Fibronectin type-III" evidence="2">
    <location>
        <begin position="182"/>
        <end position="270"/>
    </location>
</feature>
<dbReference type="NCBIfam" id="TIGR04183">
    <property type="entry name" value="Por_Secre_tail"/>
    <property type="match status" value="1"/>
</dbReference>
<dbReference type="NCBIfam" id="NF038128">
    <property type="entry name" value="choice_anch_J"/>
    <property type="match status" value="2"/>
</dbReference>
<dbReference type="InterPro" id="IPR013783">
    <property type="entry name" value="Ig-like_fold"/>
</dbReference>
<dbReference type="InterPro" id="IPR036116">
    <property type="entry name" value="FN3_sf"/>
</dbReference>
<evidence type="ECO:0000259" key="2">
    <source>
        <dbReference type="PROSITE" id="PS50853"/>
    </source>
</evidence>
<keyword evidence="1" id="KW-0732">Signal</keyword>
<dbReference type="Pfam" id="PF18962">
    <property type="entry name" value="Por_Secre_tail"/>
    <property type="match status" value="1"/>
</dbReference>
<comment type="caution">
    <text evidence="3">The sequence shown here is derived from an EMBL/GenBank/DDBJ whole genome shotgun (WGS) entry which is preliminary data.</text>
</comment>
<gene>
    <name evidence="3" type="ORF">ACFSX9_01120</name>
</gene>
<dbReference type="PROSITE" id="PS50853">
    <property type="entry name" value="FN3"/>
    <property type="match status" value="1"/>
</dbReference>
<dbReference type="SMART" id="SM00137">
    <property type="entry name" value="MAM"/>
    <property type="match status" value="1"/>
</dbReference>
<reference evidence="4" key="1">
    <citation type="journal article" date="2019" name="Int. J. Syst. Evol. Microbiol.">
        <title>The Global Catalogue of Microorganisms (GCM) 10K type strain sequencing project: providing services to taxonomists for standard genome sequencing and annotation.</title>
        <authorList>
            <consortium name="The Broad Institute Genomics Platform"/>
            <consortium name="The Broad Institute Genome Sequencing Center for Infectious Disease"/>
            <person name="Wu L."/>
            <person name="Ma J."/>
        </authorList>
    </citation>
    <scope>NUCLEOTIDE SEQUENCE [LARGE SCALE GENOMIC DNA]</scope>
    <source>
        <strain evidence="4">KCTC 52644</strain>
    </source>
</reference>
<evidence type="ECO:0000313" key="3">
    <source>
        <dbReference type="EMBL" id="MFD2907326.1"/>
    </source>
</evidence>
<dbReference type="Gene3D" id="2.60.40.10">
    <property type="entry name" value="Immunoglobulins"/>
    <property type="match status" value="1"/>
</dbReference>
<dbReference type="SUPFAM" id="SSF49899">
    <property type="entry name" value="Concanavalin A-like lectins/glucanases"/>
    <property type="match status" value="1"/>
</dbReference>
<dbReference type="InterPro" id="IPR011628">
    <property type="entry name" value="Cleaved_adhesin"/>
</dbReference>
<dbReference type="InterPro" id="IPR026444">
    <property type="entry name" value="Secre_tail"/>
</dbReference>
<dbReference type="EMBL" id="JBHUOL010000003">
    <property type="protein sequence ID" value="MFD2907326.1"/>
    <property type="molecule type" value="Genomic_DNA"/>
</dbReference>
<sequence>MIKRLLILTIFVPLFGMSQFIENFDGDTEIPSGWTVLNGGDANTWNIIDFTPSASLSAHSGANTVSIGYDAVSHSDYLVTPPIVVTAGVSDYLVFWARSRDINYPEQISVMLSTTTPTDGAFTNTIAATVAPAGGASFYKYQYDLSAYIGQTIYIGFYSQTTDQFYFDLDDVQIKGVPSCIEPFFPEFSGITTQSAILSWTSASSSFEVEYGPLGFVLGSGTTVSSITSTTTTLNGLASNSTYDYYVRTNCDASGFSDWVGPVSFTTACEALTAFPFEEGFENGSIPDCWSQSSTIGSLPWTFVTANTDNSLTPRTGSYMAEFSNDDPATKTKLITPALDLTVIANPQLEFYYANLNWFGDVDELRIFYKTSYSGVWVQIGADYTEEQTTWTKVTLSLPNPSATYYIGFEATSKWARGLDLDDITVSATLSTADFDSQALRVYPNPTKDLLNISYNDAIKSVEVINLLGQKVMTVNVNANETAIDLTSLNAGTYIAKIITYDDAVKTVKVIKQ</sequence>
<dbReference type="Gene3D" id="2.60.120.200">
    <property type="match status" value="2"/>
</dbReference>
<dbReference type="InterPro" id="IPR003961">
    <property type="entry name" value="FN3_dom"/>
</dbReference>
<evidence type="ECO:0000313" key="4">
    <source>
        <dbReference type="Proteomes" id="UP001597549"/>
    </source>
</evidence>
<accession>A0ABW5Z5C8</accession>
<dbReference type="CDD" id="cd00063">
    <property type="entry name" value="FN3"/>
    <property type="match status" value="1"/>
</dbReference>
<proteinExistence type="predicted"/>